<dbReference type="Gene3D" id="3.40.50.300">
    <property type="entry name" value="P-loop containing nucleotide triphosphate hydrolases"/>
    <property type="match status" value="1"/>
</dbReference>
<reference evidence="3 4" key="1">
    <citation type="submission" date="2020-07" db="EMBL/GenBank/DDBJ databases">
        <title>Novel species isolated from subtropical streams in China.</title>
        <authorList>
            <person name="Lu H."/>
        </authorList>
    </citation>
    <scope>NUCLEOTIDE SEQUENCE [LARGE SCALE GENOMIC DNA]</scope>
    <source>
        <strain evidence="3 4">LX47W</strain>
    </source>
</reference>
<sequence>MRKNMRITQIAVDKLFGAFNHIIPLNRETDITIVIGENGLGKTVMLEATNAFFGKSYSFFRELEFDKFTFTFSTDECWEITKHGGSKSSPLALHVERKFLNEEARQLAEREERPKKDSKSKSKPVKPPAYARIPLTNLEKKESHQTLEELSWAKRRAMEHFMFRGDLSRRDFEMMQWMFDDRYEVFLNRQQSEADALPIWFANHKLDVRLIETQRIITAKERGGESYVSTVQKCADELIKLIATAEAAASDIAVALDSTYPSRLVQSLRDKRPDNAIDLSELNNRLQKLNSKRQLFASAGLIETTNTDDFGLQINDYPNSSQQSDLIYPLKLYVEDSDQKLAPYEDLAKRINLFMEIVNKRFKHKNLEVNRKQGFVFRSRFKRDEQGGYSSISPKKLSSGEQNELILFYELIFKSNSGDMILIDEPELSLHISWQNKFIKDLKDVTSMNNVSIIIATHSPDIIDENWDLKVELQGLE</sequence>
<feature type="domain" description="Endonuclease GajA/Old nuclease/RecF-like AAA" evidence="2">
    <location>
        <begin position="5"/>
        <end position="463"/>
    </location>
</feature>
<feature type="compositionally biased region" description="Basic and acidic residues" evidence="1">
    <location>
        <begin position="105"/>
        <end position="120"/>
    </location>
</feature>
<dbReference type="PANTHER" id="PTHR43581">
    <property type="entry name" value="ATP/GTP PHOSPHATASE"/>
    <property type="match status" value="1"/>
</dbReference>
<dbReference type="RefSeq" id="WP_182155570.1">
    <property type="nucleotide sequence ID" value="NZ_JACEZU010000010.1"/>
</dbReference>
<name>A0A7W2IM66_9BURK</name>
<organism evidence="3 4">
    <name type="scientific">Rugamonas apoptosis</name>
    <dbReference type="NCBI Taxonomy" id="2758570"/>
    <lineage>
        <taxon>Bacteria</taxon>
        <taxon>Pseudomonadati</taxon>
        <taxon>Pseudomonadota</taxon>
        <taxon>Betaproteobacteria</taxon>
        <taxon>Burkholderiales</taxon>
        <taxon>Oxalobacteraceae</taxon>
        <taxon>Telluria group</taxon>
        <taxon>Rugamonas</taxon>
    </lineage>
</organism>
<dbReference type="Proteomes" id="UP000573499">
    <property type="component" value="Unassembled WGS sequence"/>
</dbReference>
<dbReference type="AlphaFoldDB" id="A0A7W2IM66"/>
<dbReference type="PANTHER" id="PTHR43581:SF2">
    <property type="entry name" value="EXCINUCLEASE ATPASE SUBUNIT"/>
    <property type="match status" value="1"/>
</dbReference>
<dbReference type="SUPFAM" id="SSF52540">
    <property type="entry name" value="P-loop containing nucleoside triphosphate hydrolases"/>
    <property type="match status" value="1"/>
</dbReference>
<dbReference type="Pfam" id="PF13175">
    <property type="entry name" value="AAA_15"/>
    <property type="match status" value="1"/>
</dbReference>
<proteinExistence type="predicted"/>
<gene>
    <name evidence="3" type="ORF">H3H39_19370</name>
</gene>
<dbReference type="EMBL" id="JACEZU010000010">
    <property type="protein sequence ID" value="MBA5689206.1"/>
    <property type="molecule type" value="Genomic_DNA"/>
</dbReference>
<evidence type="ECO:0000259" key="2">
    <source>
        <dbReference type="Pfam" id="PF13175"/>
    </source>
</evidence>
<evidence type="ECO:0000256" key="1">
    <source>
        <dbReference type="SAM" id="MobiDB-lite"/>
    </source>
</evidence>
<comment type="caution">
    <text evidence="3">The sequence shown here is derived from an EMBL/GenBank/DDBJ whole genome shotgun (WGS) entry which is preliminary data.</text>
</comment>
<dbReference type="InterPro" id="IPR027417">
    <property type="entry name" value="P-loop_NTPase"/>
</dbReference>
<dbReference type="InterPro" id="IPR041685">
    <property type="entry name" value="AAA_GajA/Old/RecF-like"/>
</dbReference>
<accession>A0A7W2IM66</accession>
<protein>
    <submittedName>
        <fullName evidence="3">AAA family ATPase</fullName>
    </submittedName>
</protein>
<evidence type="ECO:0000313" key="3">
    <source>
        <dbReference type="EMBL" id="MBA5689206.1"/>
    </source>
</evidence>
<feature type="region of interest" description="Disordered" evidence="1">
    <location>
        <begin position="105"/>
        <end position="128"/>
    </location>
</feature>
<keyword evidence="4" id="KW-1185">Reference proteome</keyword>
<dbReference type="InterPro" id="IPR051396">
    <property type="entry name" value="Bact_Antivir_Def_Nuclease"/>
</dbReference>
<evidence type="ECO:0000313" key="4">
    <source>
        <dbReference type="Proteomes" id="UP000573499"/>
    </source>
</evidence>